<evidence type="ECO:0000313" key="3">
    <source>
        <dbReference type="EMBL" id="KAL1858321.1"/>
    </source>
</evidence>
<protein>
    <recommendedName>
        <fullName evidence="2">DUF6594 domain-containing protein</fullName>
    </recommendedName>
</protein>
<feature type="domain" description="DUF6594" evidence="2">
    <location>
        <begin position="1"/>
        <end position="224"/>
    </location>
</feature>
<sequence>MFRQFKMLHCRLLLLGQQELCDLEKRLNEIDTADRTQLYLSSRTHDDNLERTQILSDIRIKLRQYDEELIRFLRLSGSTAPTKNNIDSFTKWMMAVKPLIEPETRFLRFTDDFITTDRDFEEGLLEEGVETIARKYGIGNKSNFQRSTDPDLHYYSIERKLVVVRLLMTGLATCQLLIPTLLLFFIKDTVARLMIVATFTMLFSLCLASLTRAKRHEIFSTTAA</sequence>
<dbReference type="Proteomes" id="UP001583177">
    <property type="component" value="Unassembled WGS sequence"/>
</dbReference>
<proteinExistence type="predicted"/>
<keyword evidence="1" id="KW-0472">Membrane</keyword>
<evidence type="ECO:0000256" key="1">
    <source>
        <dbReference type="SAM" id="Phobius"/>
    </source>
</evidence>
<dbReference type="Pfam" id="PF20237">
    <property type="entry name" value="DUF6594"/>
    <property type="match status" value="1"/>
</dbReference>
<keyword evidence="1" id="KW-1133">Transmembrane helix</keyword>
<accession>A0ABR3WCG0</accession>
<organism evidence="3 4">
    <name type="scientific">Diaporthe australafricana</name>
    <dbReference type="NCBI Taxonomy" id="127596"/>
    <lineage>
        <taxon>Eukaryota</taxon>
        <taxon>Fungi</taxon>
        <taxon>Dikarya</taxon>
        <taxon>Ascomycota</taxon>
        <taxon>Pezizomycotina</taxon>
        <taxon>Sordariomycetes</taxon>
        <taxon>Sordariomycetidae</taxon>
        <taxon>Diaporthales</taxon>
        <taxon>Diaporthaceae</taxon>
        <taxon>Diaporthe</taxon>
    </lineage>
</organism>
<dbReference type="InterPro" id="IPR046529">
    <property type="entry name" value="DUF6594"/>
</dbReference>
<reference evidence="3 4" key="1">
    <citation type="journal article" date="2024" name="IMA Fungus">
        <title>IMA Genome - F19 : A genome assembly and annotation guide to empower mycologists, including annotated draft genome sequences of Ceratocystis pirilliformis, Diaporthe australafricana, Fusarium ophioides, Paecilomyces lecythidis, and Sporothrix stenoceras.</title>
        <authorList>
            <person name="Aylward J."/>
            <person name="Wilson A.M."/>
            <person name="Visagie C.M."/>
            <person name="Spraker J."/>
            <person name="Barnes I."/>
            <person name="Buitendag C."/>
            <person name="Ceriani C."/>
            <person name="Del Mar Angel L."/>
            <person name="du Plessis D."/>
            <person name="Fuchs T."/>
            <person name="Gasser K."/>
            <person name="Kramer D."/>
            <person name="Li W."/>
            <person name="Munsamy K."/>
            <person name="Piso A."/>
            <person name="Price J.L."/>
            <person name="Sonnekus B."/>
            <person name="Thomas C."/>
            <person name="van der Nest A."/>
            <person name="van Dijk A."/>
            <person name="van Heerden A."/>
            <person name="van Vuuren N."/>
            <person name="Yilmaz N."/>
            <person name="Duong T.A."/>
            <person name="van der Merwe N.A."/>
            <person name="Wingfield M.J."/>
            <person name="Wingfield B.D."/>
        </authorList>
    </citation>
    <scope>NUCLEOTIDE SEQUENCE [LARGE SCALE GENOMIC DNA]</scope>
    <source>
        <strain evidence="3 4">CMW 18300</strain>
    </source>
</reference>
<name>A0ABR3WCG0_9PEZI</name>
<feature type="transmembrane region" description="Helical" evidence="1">
    <location>
        <begin position="162"/>
        <end position="186"/>
    </location>
</feature>
<keyword evidence="4" id="KW-1185">Reference proteome</keyword>
<evidence type="ECO:0000313" key="4">
    <source>
        <dbReference type="Proteomes" id="UP001583177"/>
    </source>
</evidence>
<evidence type="ECO:0000259" key="2">
    <source>
        <dbReference type="Pfam" id="PF20237"/>
    </source>
</evidence>
<keyword evidence="1" id="KW-0812">Transmembrane</keyword>
<feature type="transmembrane region" description="Helical" evidence="1">
    <location>
        <begin position="192"/>
        <end position="210"/>
    </location>
</feature>
<gene>
    <name evidence="3" type="ORF">Daus18300_009939</name>
</gene>
<comment type="caution">
    <text evidence="3">The sequence shown here is derived from an EMBL/GenBank/DDBJ whole genome shotgun (WGS) entry which is preliminary data.</text>
</comment>
<dbReference type="PANTHER" id="PTHR34502:SF5">
    <property type="entry name" value="DUF6594 DOMAIN-CONTAINING PROTEIN"/>
    <property type="match status" value="1"/>
</dbReference>
<dbReference type="EMBL" id="JAWRVE010000105">
    <property type="protein sequence ID" value="KAL1858321.1"/>
    <property type="molecule type" value="Genomic_DNA"/>
</dbReference>
<dbReference type="PANTHER" id="PTHR34502">
    <property type="entry name" value="DUF6594 DOMAIN-CONTAINING PROTEIN-RELATED"/>
    <property type="match status" value="1"/>
</dbReference>